<evidence type="ECO:0000256" key="5">
    <source>
        <dbReference type="ARBA" id="ARBA00022519"/>
    </source>
</evidence>
<evidence type="ECO:0000256" key="9">
    <source>
        <dbReference type="ARBA" id="ARBA00025772"/>
    </source>
</evidence>
<evidence type="ECO:0000256" key="4">
    <source>
        <dbReference type="ARBA" id="ARBA00022481"/>
    </source>
</evidence>
<comment type="subcellular location">
    <subcellularLocation>
        <location evidence="1">Cell inner membrane</location>
        <topology evidence="1">Single-pass membrane protein</topology>
    </subcellularLocation>
</comment>
<evidence type="ECO:0000256" key="11">
    <source>
        <dbReference type="SAM" id="Phobius"/>
    </source>
</evidence>
<dbReference type="GO" id="GO:0005886">
    <property type="term" value="C:plasma membrane"/>
    <property type="evidence" value="ECO:0007669"/>
    <property type="project" value="UniProtKB-SubCell"/>
</dbReference>
<name>A0A095UMF6_9GAMM</name>
<keyword evidence="5" id="KW-0997">Cell inner membrane</keyword>
<feature type="domain" description="General secretion pathway GspH" evidence="12">
    <location>
        <begin position="41"/>
        <end position="149"/>
    </location>
</feature>
<evidence type="ECO:0000256" key="6">
    <source>
        <dbReference type="ARBA" id="ARBA00022692"/>
    </source>
</evidence>
<dbReference type="AlphaFoldDB" id="A0A095UMF6"/>
<organism evidence="13 14">
    <name type="scientific">Alcanivorax nanhaiticus</name>
    <dbReference type="NCBI Taxonomy" id="1177154"/>
    <lineage>
        <taxon>Bacteria</taxon>
        <taxon>Pseudomonadati</taxon>
        <taxon>Pseudomonadota</taxon>
        <taxon>Gammaproteobacteria</taxon>
        <taxon>Oceanospirillales</taxon>
        <taxon>Alcanivoracaceae</taxon>
        <taxon>Alcanivorax</taxon>
    </lineage>
</organism>
<evidence type="ECO:0000313" key="13">
    <source>
        <dbReference type="EMBL" id="KGD63700.1"/>
    </source>
</evidence>
<dbReference type="InterPro" id="IPR045584">
    <property type="entry name" value="Pilin-like"/>
</dbReference>
<dbReference type="STRING" id="1177154.Y5S_03123"/>
<dbReference type="Proteomes" id="UP000029444">
    <property type="component" value="Unassembled WGS sequence"/>
</dbReference>
<evidence type="ECO:0000259" key="12">
    <source>
        <dbReference type="Pfam" id="PF12019"/>
    </source>
</evidence>
<keyword evidence="3" id="KW-1003">Cell membrane</keyword>
<comment type="caution">
    <text evidence="13">The sequence shown here is derived from an EMBL/GenBank/DDBJ whole genome shotgun (WGS) entry which is preliminary data.</text>
</comment>
<evidence type="ECO:0000256" key="8">
    <source>
        <dbReference type="ARBA" id="ARBA00023136"/>
    </source>
</evidence>
<evidence type="ECO:0000313" key="14">
    <source>
        <dbReference type="Proteomes" id="UP000029444"/>
    </source>
</evidence>
<evidence type="ECO:0000256" key="3">
    <source>
        <dbReference type="ARBA" id="ARBA00022475"/>
    </source>
</evidence>
<dbReference type="GO" id="GO:0015628">
    <property type="term" value="P:protein secretion by the type II secretion system"/>
    <property type="evidence" value="ECO:0007669"/>
    <property type="project" value="InterPro"/>
</dbReference>
<protein>
    <recommendedName>
        <fullName evidence="2">Type II secretion system protein H</fullName>
    </recommendedName>
    <alternativeName>
        <fullName evidence="10">General secretion pathway protein H</fullName>
    </alternativeName>
</protein>
<evidence type="ECO:0000256" key="7">
    <source>
        <dbReference type="ARBA" id="ARBA00022989"/>
    </source>
</evidence>
<dbReference type="SUPFAM" id="SSF54523">
    <property type="entry name" value="Pili subunits"/>
    <property type="match status" value="1"/>
</dbReference>
<gene>
    <name evidence="13" type="ORF">Y5S_03123</name>
</gene>
<dbReference type="InterPro" id="IPR022346">
    <property type="entry name" value="T2SS_GspH"/>
</dbReference>
<sequence length="169" mass="18864">MKGFTLVELLVTVTILSVLLILSHGFSNNFLPKQRLIAKRNALAGFLQYARAESVSRGGIHVCDKSTACNGFQKGPLVVFHDSNDNHQQDASEPTLQILETGEQQRIIRNGWGKQDYLYYNAQGALQFQNGHFLICDKNLGTTLIMNWRGRLKTGLPPAPHSQCMEHQG</sequence>
<dbReference type="NCBIfam" id="TIGR02532">
    <property type="entry name" value="IV_pilin_GFxxxE"/>
    <property type="match status" value="1"/>
</dbReference>
<keyword evidence="6 11" id="KW-0812">Transmembrane</keyword>
<dbReference type="PROSITE" id="PS00409">
    <property type="entry name" value="PROKAR_NTER_METHYL"/>
    <property type="match status" value="1"/>
</dbReference>
<proteinExistence type="inferred from homology"/>
<evidence type="ECO:0000256" key="2">
    <source>
        <dbReference type="ARBA" id="ARBA00021549"/>
    </source>
</evidence>
<dbReference type="PATRIC" id="fig|1177154.3.peg.3162"/>
<evidence type="ECO:0000256" key="10">
    <source>
        <dbReference type="ARBA" id="ARBA00030775"/>
    </source>
</evidence>
<dbReference type="RefSeq" id="WP_052041653.1">
    <property type="nucleotide sequence ID" value="NZ_ARXV01000015.1"/>
</dbReference>
<comment type="similarity">
    <text evidence="9">Belongs to the GSP H family.</text>
</comment>
<dbReference type="InterPro" id="IPR012902">
    <property type="entry name" value="N_methyl_site"/>
</dbReference>
<reference evidence="13 14" key="1">
    <citation type="submission" date="2012-09" db="EMBL/GenBank/DDBJ databases">
        <title>Genome Sequence of alkane-degrading Bacterium Alcanivorax sp. 19-m-6.</title>
        <authorList>
            <person name="Lai Q."/>
            <person name="Shao Z."/>
        </authorList>
    </citation>
    <scope>NUCLEOTIDE SEQUENCE [LARGE SCALE GENOMIC DNA]</scope>
    <source>
        <strain evidence="13 14">19-m-6</strain>
    </source>
</reference>
<evidence type="ECO:0000256" key="1">
    <source>
        <dbReference type="ARBA" id="ARBA00004377"/>
    </source>
</evidence>
<dbReference type="GO" id="GO:0015627">
    <property type="term" value="C:type II protein secretion system complex"/>
    <property type="evidence" value="ECO:0007669"/>
    <property type="project" value="InterPro"/>
</dbReference>
<dbReference type="Pfam" id="PF12019">
    <property type="entry name" value="GspH"/>
    <property type="match status" value="1"/>
</dbReference>
<keyword evidence="7 11" id="KW-1133">Transmembrane helix</keyword>
<dbReference type="Gene3D" id="3.55.40.10">
    <property type="entry name" value="minor pseudopilin epsh domain"/>
    <property type="match status" value="1"/>
</dbReference>
<dbReference type="eggNOG" id="COG4970">
    <property type="taxonomic scope" value="Bacteria"/>
</dbReference>
<dbReference type="EMBL" id="ARXV01000015">
    <property type="protein sequence ID" value="KGD63700.1"/>
    <property type="molecule type" value="Genomic_DNA"/>
</dbReference>
<keyword evidence="14" id="KW-1185">Reference proteome</keyword>
<feature type="transmembrane region" description="Helical" evidence="11">
    <location>
        <begin position="6"/>
        <end position="26"/>
    </location>
</feature>
<keyword evidence="8 11" id="KW-0472">Membrane</keyword>
<keyword evidence="4" id="KW-0488">Methylation</keyword>
<dbReference type="Pfam" id="PF07963">
    <property type="entry name" value="N_methyl"/>
    <property type="match status" value="1"/>
</dbReference>
<accession>A0A095UMF6</accession>